<evidence type="ECO:0000313" key="7">
    <source>
        <dbReference type="Proteomes" id="UP001327560"/>
    </source>
</evidence>
<dbReference type="InterPro" id="IPR050216">
    <property type="entry name" value="LRR_domain-containing"/>
</dbReference>
<dbReference type="InterPro" id="IPR000626">
    <property type="entry name" value="Ubiquitin-like_dom"/>
</dbReference>
<dbReference type="InterPro" id="IPR029071">
    <property type="entry name" value="Ubiquitin-like_domsf"/>
</dbReference>
<sequence length="381" mass="42044">MEGGSNDVACDRPAITVHVKFTGRALPVSLPVDATVADLKFLLQSLTNVLPRGQTLIFKGKILTDKDSLKSMRVTNGSKLMLIASQGVHQGDGPITKDSTSQATNPRRILDANQPYISRTKTVIEKSRSERWKLTGVVALSENNLEAVPEEVWSCGHSIRVLDVSNNLIREVPTKVGYLKSLNKLLLNANNITDESINWEGLSSLKSLTVLSLNQNYLTMLPSAVGTLTSLCQLHIANNKITSLPDEIGLLNQLRILKVANNRLSLIPSSIGSCRSLLEIDLSCNLIKDLPETVGNLHDLKVLILRNNGLKSLPPALFKMCSQLSTLDLHGTQITNDVLRQVEGWEDFDERRRSKHQKQLDFRVGSSGMFDEGADDDRKHI</sequence>
<evidence type="ECO:0000259" key="5">
    <source>
        <dbReference type="PROSITE" id="PS50053"/>
    </source>
</evidence>
<feature type="domain" description="Ubiquitin-like" evidence="5">
    <location>
        <begin position="15"/>
        <end position="86"/>
    </location>
</feature>
<dbReference type="SUPFAM" id="SSF52058">
    <property type="entry name" value="L domain-like"/>
    <property type="match status" value="1"/>
</dbReference>
<dbReference type="PANTHER" id="PTHR48051:SF1">
    <property type="entry name" value="RAS SUPPRESSOR PROTEIN 1"/>
    <property type="match status" value="1"/>
</dbReference>
<dbReference type="Gene3D" id="3.10.20.90">
    <property type="entry name" value="Phosphatidylinositol 3-kinase Catalytic Subunit, Chain A, domain 1"/>
    <property type="match status" value="1"/>
</dbReference>
<dbReference type="InterPro" id="IPR032675">
    <property type="entry name" value="LRR_dom_sf"/>
</dbReference>
<organism evidence="6 7">
    <name type="scientific">Canna indica</name>
    <name type="common">Indian-shot</name>
    <dbReference type="NCBI Taxonomy" id="4628"/>
    <lineage>
        <taxon>Eukaryota</taxon>
        <taxon>Viridiplantae</taxon>
        <taxon>Streptophyta</taxon>
        <taxon>Embryophyta</taxon>
        <taxon>Tracheophyta</taxon>
        <taxon>Spermatophyta</taxon>
        <taxon>Magnoliopsida</taxon>
        <taxon>Liliopsida</taxon>
        <taxon>Zingiberales</taxon>
        <taxon>Cannaceae</taxon>
        <taxon>Canna</taxon>
    </lineage>
</organism>
<dbReference type="InterPro" id="IPR055414">
    <property type="entry name" value="LRR_R13L4/SHOC2-like"/>
</dbReference>
<protein>
    <submittedName>
        <fullName evidence="6">Plant intracellular Ras-group-related LRR protein 8</fullName>
    </submittedName>
</protein>
<evidence type="ECO:0000313" key="6">
    <source>
        <dbReference type="EMBL" id="WOK93671.1"/>
    </source>
</evidence>
<keyword evidence="1" id="KW-0433">Leucine-rich repeat</keyword>
<dbReference type="Pfam" id="PF00240">
    <property type="entry name" value="ubiquitin"/>
    <property type="match status" value="1"/>
</dbReference>
<dbReference type="InterPro" id="IPR001611">
    <property type="entry name" value="Leu-rich_rpt"/>
</dbReference>
<dbReference type="SMART" id="SM00213">
    <property type="entry name" value="UBQ"/>
    <property type="match status" value="1"/>
</dbReference>
<keyword evidence="7" id="KW-1185">Reference proteome</keyword>
<proteinExistence type="inferred from homology"/>
<dbReference type="AlphaFoldDB" id="A0AAQ3JS14"/>
<reference evidence="6 7" key="1">
    <citation type="submission" date="2023-10" db="EMBL/GenBank/DDBJ databases">
        <title>Chromosome-scale genome assembly provides insights into flower coloration mechanisms of Canna indica.</title>
        <authorList>
            <person name="Li C."/>
        </authorList>
    </citation>
    <scope>NUCLEOTIDE SEQUENCE [LARGE SCALE GENOMIC DNA]</scope>
    <source>
        <tissue evidence="6">Flower</tissue>
    </source>
</reference>
<dbReference type="PANTHER" id="PTHR48051">
    <property type="match status" value="1"/>
</dbReference>
<accession>A0AAQ3JS14</accession>
<dbReference type="Pfam" id="PF23598">
    <property type="entry name" value="LRR_14"/>
    <property type="match status" value="1"/>
</dbReference>
<dbReference type="EMBL" id="CP136890">
    <property type="protein sequence ID" value="WOK93671.1"/>
    <property type="molecule type" value="Genomic_DNA"/>
</dbReference>
<dbReference type="Proteomes" id="UP001327560">
    <property type="component" value="Chromosome 1"/>
</dbReference>
<dbReference type="CDD" id="cd17039">
    <property type="entry name" value="Ubl_ubiquitin_like"/>
    <property type="match status" value="1"/>
</dbReference>
<dbReference type="GO" id="GO:0005737">
    <property type="term" value="C:cytoplasm"/>
    <property type="evidence" value="ECO:0007669"/>
    <property type="project" value="TreeGrafter"/>
</dbReference>
<dbReference type="SUPFAM" id="SSF54236">
    <property type="entry name" value="Ubiquitin-like"/>
    <property type="match status" value="1"/>
</dbReference>
<dbReference type="Gene3D" id="3.80.10.10">
    <property type="entry name" value="Ribonuclease Inhibitor"/>
    <property type="match status" value="2"/>
</dbReference>
<name>A0AAQ3JS14_9LILI</name>
<dbReference type="InterPro" id="IPR003591">
    <property type="entry name" value="Leu-rich_rpt_typical-subtyp"/>
</dbReference>
<gene>
    <name evidence="6" type="ORF">Cni_G02371</name>
</gene>
<comment type="function">
    <text evidence="4">Leucine-rich repeat protein that likely mediates protein interactions, possibly in the context of signal transduction.</text>
</comment>
<evidence type="ECO:0000256" key="1">
    <source>
        <dbReference type="ARBA" id="ARBA00022614"/>
    </source>
</evidence>
<dbReference type="SMART" id="SM00364">
    <property type="entry name" value="LRR_BAC"/>
    <property type="match status" value="6"/>
</dbReference>
<dbReference type="PROSITE" id="PS51450">
    <property type="entry name" value="LRR"/>
    <property type="match status" value="1"/>
</dbReference>
<evidence type="ECO:0000256" key="2">
    <source>
        <dbReference type="ARBA" id="ARBA00022737"/>
    </source>
</evidence>
<dbReference type="PROSITE" id="PS50053">
    <property type="entry name" value="UBIQUITIN_2"/>
    <property type="match status" value="1"/>
</dbReference>
<comment type="similarity">
    <text evidence="3">Belongs to the SHOC2 family.</text>
</comment>
<dbReference type="SMART" id="SM00369">
    <property type="entry name" value="LRR_TYP"/>
    <property type="match status" value="6"/>
</dbReference>
<evidence type="ECO:0000256" key="4">
    <source>
        <dbReference type="ARBA" id="ARBA00037519"/>
    </source>
</evidence>
<keyword evidence="2" id="KW-0677">Repeat</keyword>
<evidence type="ECO:0000256" key="3">
    <source>
        <dbReference type="ARBA" id="ARBA00023786"/>
    </source>
</evidence>